<keyword evidence="2" id="KW-0862">Zinc</keyword>
<comment type="caution">
    <text evidence="9">The sequence shown here is derived from an EMBL/GenBank/DDBJ whole genome shotgun (WGS) entry which is preliminary data.</text>
</comment>
<keyword evidence="3" id="KW-0805">Transcription regulation</keyword>
<dbReference type="Proteomes" id="UP000837801">
    <property type="component" value="Unassembled WGS sequence"/>
</dbReference>
<dbReference type="PANTHER" id="PTHR36206">
    <property type="entry name" value="ASPERCRYPTIN BIOSYNTHESIS CLUSTER-SPECIFIC TRANSCRIPTION REGULATOR ATNN-RELATED"/>
    <property type="match status" value="1"/>
</dbReference>
<evidence type="ECO:0000313" key="10">
    <source>
        <dbReference type="Proteomes" id="UP000837801"/>
    </source>
</evidence>
<dbReference type="InterPro" id="IPR036864">
    <property type="entry name" value="Zn2-C6_fun-type_DNA-bd_sf"/>
</dbReference>
<dbReference type="SUPFAM" id="SSF57701">
    <property type="entry name" value="Zn2/Cys6 DNA-binding domain"/>
    <property type="match status" value="1"/>
</dbReference>
<name>A0A9P0QKV0_9ASCO</name>
<sequence length="439" mass="47154">MMTQLPSVFELMVGTRGRQRSTSSLPTAPVSAAPIGQSTSKDEPSSPSSIPRISSATSLPSAISNFGGTAAAAAANGRKSSVHSIPEDPSSPANHTYRRRTEPNIFPHHHYLHQQHQQPQAQGPTSAGPAVSAPAPSNGSGAAPVPPSNTQTHLAPPPIFQHPSYNPAAAVFSPLASGPSPPNSTDYFTRNNQRSSISSSIDGLTRTNSLNGPLSLPTINGNANAQVYRSNSPKNEISPHQQHPHQPLQGLTAIPYQAEYFPVIYSSVPPQGGPPQSQVVYSVYPQPGSIQQYGGLGPPHQPQHPQHAHYQQHHPQQLQHLPMGHPHQIQSGDENNALVNKRRIIKRRTRSGCLTCRKRRIKCDERKPHCFNCERSKKVCLGYENVPKKKPGSQESDEEDTASHTNNGTGASNSGSNTSTPTNSSNSNDPIFIDAANYN</sequence>
<keyword evidence="4" id="KW-0238">DNA-binding</keyword>
<organism evidence="9 10">
    <name type="scientific">[Candida] railenensis</name>
    <dbReference type="NCBI Taxonomy" id="45579"/>
    <lineage>
        <taxon>Eukaryota</taxon>
        <taxon>Fungi</taxon>
        <taxon>Dikarya</taxon>
        <taxon>Ascomycota</taxon>
        <taxon>Saccharomycotina</taxon>
        <taxon>Pichiomycetes</taxon>
        <taxon>Debaryomycetaceae</taxon>
        <taxon>Kurtzmaniella</taxon>
    </lineage>
</organism>
<dbReference type="Gene3D" id="4.10.240.10">
    <property type="entry name" value="Zn(2)-C6 fungal-type DNA-binding domain"/>
    <property type="match status" value="1"/>
</dbReference>
<feature type="region of interest" description="Disordered" evidence="7">
    <location>
        <begin position="13"/>
        <end position="64"/>
    </location>
</feature>
<evidence type="ECO:0000259" key="8">
    <source>
        <dbReference type="PROSITE" id="PS50048"/>
    </source>
</evidence>
<dbReference type="PANTHER" id="PTHR36206:SF13">
    <property type="entry name" value="TRANSCRIPTIONAL REGULATORY PROTEIN MOC3"/>
    <property type="match status" value="1"/>
</dbReference>
<dbReference type="GO" id="GO:0003677">
    <property type="term" value="F:DNA binding"/>
    <property type="evidence" value="ECO:0007669"/>
    <property type="project" value="UniProtKB-KW"/>
</dbReference>
<evidence type="ECO:0000256" key="2">
    <source>
        <dbReference type="ARBA" id="ARBA00022833"/>
    </source>
</evidence>
<dbReference type="PROSITE" id="PS00463">
    <property type="entry name" value="ZN2_CY6_FUNGAL_1"/>
    <property type="match status" value="1"/>
</dbReference>
<evidence type="ECO:0000256" key="3">
    <source>
        <dbReference type="ARBA" id="ARBA00023015"/>
    </source>
</evidence>
<accession>A0A9P0QKV0</accession>
<evidence type="ECO:0000313" key="9">
    <source>
        <dbReference type="EMBL" id="CAH2350252.1"/>
    </source>
</evidence>
<feature type="domain" description="Zn(2)-C6 fungal-type" evidence="8">
    <location>
        <begin position="352"/>
        <end position="380"/>
    </location>
</feature>
<dbReference type="InterPro" id="IPR052360">
    <property type="entry name" value="Transcr_Regulatory_Proteins"/>
</dbReference>
<dbReference type="OrthoDB" id="3598904at2759"/>
<dbReference type="AlphaFoldDB" id="A0A9P0QKV0"/>
<dbReference type="PROSITE" id="PS50048">
    <property type="entry name" value="ZN2_CY6_FUNGAL_2"/>
    <property type="match status" value="1"/>
</dbReference>
<feature type="compositionally biased region" description="Low complexity" evidence="7">
    <location>
        <begin position="405"/>
        <end position="428"/>
    </location>
</feature>
<evidence type="ECO:0000256" key="1">
    <source>
        <dbReference type="ARBA" id="ARBA00022723"/>
    </source>
</evidence>
<evidence type="ECO:0000256" key="4">
    <source>
        <dbReference type="ARBA" id="ARBA00023125"/>
    </source>
</evidence>
<feature type="compositionally biased region" description="Low complexity" evidence="7">
    <location>
        <begin position="114"/>
        <end position="143"/>
    </location>
</feature>
<feature type="region of interest" description="Disordered" evidence="7">
    <location>
        <begin position="384"/>
        <end position="439"/>
    </location>
</feature>
<keyword evidence="6" id="KW-0539">Nucleus</keyword>
<keyword evidence="5" id="KW-0804">Transcription</keyword>
<keyword evidence="10" id="KW-1185">Reference proteome</keyword>
<gene>
    <name evidence="9" type="ORF">CLIB1423_01S05908</name>
</gene>
<evidence type="ECO:0000256" key="5">
    <source>
        <dbReference type="ARBA" id="ARBA00023163"/>
    </source>
</evidence>
<reference evidence="9" key="1">
    <citation type="submission" date="2022-03" db="EMBL/GenBank/DDBJ databases">
        <authorList>
            <person name="Legras J.-L."/>
            <person name="Devillers H."/>
            <person name="Grondin C."/>
        </authorList>
    </citation>
    <scope>NUCLEOTIDE SEQUENCE</scope>
    <source>
        <strain evidence="9">CLIB 1423</strain>
    </source>
</reference>
<keyword evidence="1" id="KW-0479">Metal-binding</keyword>
<evidence type="ECO:0000256" key="6">
    <source>
        <dbReference type="ARBA" id="ARBA00023242"/>
    </source>
</evidence>
<protein>
    <recommendedName>
        <fullName evidence="8">Zn(2)-C6 fungal-type domain-containing protein</fullName>
    </recommendedName>
</protein>
<dbReference type="EMBL" id="CAKXYY010000001">
    <property type="protein sequence ID" value="CAH2350252.1"/>
    <property type="molecule type" value="Genomic_DNA"/>
</dbReference>
<feature type="region of interest" description="Disordered" evidence="7">
    <location>
        <begin position="112"/>
        <end position="191"/>
    </location>
</feature>
<dbReference type="SMART" id="SM00066">
    <property type="entry name" value="GAL4"/>
    <property type="match status" value="1"/>
</dbReference>
<dbReference type="CDD" id="cd00067">
    <property type="entry name" value="GAL4"/>
    <property type="match status" value="1"/>
</dbReference>
<evidence type="ECO:0000256" key="7">
    <source>
        <dbReference type="SAM" id="MobiDB-lite"/>
    </source>
</evidence>
<dbReference type="GO" id="GO:0008270">
    <property type="term" value="F:zinc ion binding"/>
    <property type="evidence" value="ECO:0007669"/>
    <property type="project" value="InterPro"/>
</dbReference>
<dbReference type="InterPro" id="IPR001138">
    <property type="entry name" value="Zn2Cys6_DnaBD"/>
</dbReference>
<proteinExistence type="predicted"/>
<feature type="compositionally biased region" description="Low complexity" evidence="7">
    <location>
        <begin position="45"/>
        <end position="55"/>
    </location>
</feature>
<feature type="region of interest" description="Disordered" evidence="7">
    <location>
        <begin position="77"/>
        <end position="98"/>
    </location>
</feature>
<dbReference type="Pfam" id="PF00172">
    <property type="entry name" value="Zn_clus"/>
    <property type="match status" value="1"/>
</dbReference>
<dbReference type="GO" id="GO:0000981">
    <property type="term" value="F:DNA-binding transcription factor activity, RNA polymerase II-specific"/>
    <property type="evidence" value="ECO:0007669"/>
    <property type="project" value="InterPro"/>
</dbReference>